<dbReference type="EMBL" id="JFKF01000061">
    <property type="protein sequence ID" value="KDO03112.1"/>
    <property type="molecule type" value="Genomic_DNA"/>
</dbReference>
<accession>A0A8E1C070</accession>
<gene>
    <name evidence="1" type="ORF">REISMN_03455</name>
</gene>
<organism evidence="1 2">
    <name type="scientific">Rickettsia tamurae subsp. buchneri</name>
    <dbReference type="NCBI Taxonomy" id="1462938"/>
    <lineage>
        <taxon>Bacteria</taxon>
        <taxon>Pseudomonadati</taxon>
        <taxon>Pseudomonadota</taxon>
        <taxon>Alphaproteobacteria</taxon>
        <taxon>Rickettsiales</taxon>
        <taxon>Rickettsiaceae</taxon>
        <taxon>Rickettsieae</taxon>
        <taxon>Rickettsia</taxon>
        <taxon>spotted fever group</taxon>
    </lineage>
</organism>
<dbReference type="AlphaFoldDB" id="A0A8E1C070"/>
<proteinExistence type="predicted"/>
<dbReference type="Proteomes" id="UP000027161">
    <property type="component" value="Unassembled WGS sequence"/>
</dbReference>
<protein>
    <submittedName>
        <fullName evidence="1">Uncharacterized protein</fullName>
    </submittedName>
</protein>
<evidence type="ECO:0000313" key="2">
    <source>
        <dbReference type="Proteomes" id="UP000027161"/>
    </source>
</evidence>
<name>A0A8E1C070_9RICK</name>
<keyword evidence="2" id="KW-1185">Reference proteome</keyword>
<sequence>MEFNRKNAIIGFLKEHEDQKFTPYKIAKWLVENYPEEAGRKAAASRNKRIIAARTQEEKIKEVIKAYAGEISRGRFNEWKSKPNIRIESEPQVRLYYSQNPDYQINNEQVTNLKNKVSKENNITEEEAYEVLELYLDELGIYNMQIKHNFSSNKQGAGSNIWLHPDWVGMEVLNKKWSPLIKDCAKYYGGKQARLWSFEVKKKISRSNVRESFFQALSNSSWAHYGYLVAPILDEIRSDTLMNRKVNL</sequence>
<evidence type="ECO:0000313" key="1">
    <source>
        <dbReference type="EMBL" id="KDO03112.1"/>
    </source>
</evidence>
<dbReference type="RefSeq" id="WP_008581129.1">
    <property type="nucleotide sequence ID" value="NZ_CP113531.1"/>
</dbReference>
<reference evidence="1 2" key="1">
    <citation type="submission" date="2014-02" db="EMBL/GenBank/DDBJ databases">
        <title>Draft genome sequence of Rickettsia buchneri sp. nov. ISO7T.</title>
        <authorList>
            <person name="Felsheim R.F."/>
            <person name="Kurtti T.J."/>
            <person name="Munderloh U.G."/>
        </authorList>
    </citation>
    <scope>NUCLEOTIDE SEQUENCE [LARGE SCALE GENOMIC DNA]</scope>
    <source>
        <strain evidence="1 2">ISO7</strain>
    </source>
</reference>
<comment type="caution">
    <text evidence="1">The sequence shown here is derived from an EMBL/GenBank/DDBJ whole genome shotgun (WGS) entry which is preliminary data.</text>
</comment>